<feature type="compositionally biased region" description="Pro residues" evidence="1">
    <location>
        <begin position="15"/>
        <end position="24"/>
    </location>
</feature>
<accession>A0A7W8UDG4</accession>
<sequence>MAEVIRIEDRLTRAPPKPAMGPVPPGNAVILLFTGIRYERLDGYRGATPKPAPGQPKKH</sequence>
<evidence type="ECO:0000256" key="1">
    <source>
        <dbReference type="SAM" id="MobiDB-lite"/>
    </source>
</evidence>
<dbReference type="EMBL" id="JACHBK010000009">
    <property type="protein sequence ID" value="MBB5537361.1"/>
    <property type="molecule type" value="Genomic_DNA"/>
</dbReference>
<name>A0A7W8UDG4_9HYPH</name>
<dbReference type="Proteomes" id="UP000585507">
    <property type="component" value="Unassembled WGS sequence"/>
</dbReference>
<evidence type="ECO:0000313" key="2">
    <source>
        <dbReference type="EMBL" id="MBB5537361.1"/>
    </source>
</evidence>
<keyword evidence="3" id="KW-1185">Reference proteome</keyword>
<feature type="region of interest" description="Disordered" evidence="1">
    <location>
        <begin position="1"/>
        <end position="24"/>
    </location>
</feature>
<dbReference type="RefSeq" id="WP_018329547.1">
    <property type="nucleotide sequence ID" value="NZ_JACHBK010000009.1"/>
</dbReference>
<comment type="caution">
    <text evidence="2">The sequence shown here is derived from an EMBL/GenBank/DDBJ whole genome shotgun (WGS) entry which is preliminary data.</text>
</comment>
<feature type="compositionally biased region" description="Basic and acidic residues" evidence="1">
    <location>
        <begin position="1"/>
        <end position="12"/>
    </location>
</feature>
<dbReference type="AlphaFoldDB" id="A0A7W8UDG4"/>
<gene>
    <name evidence="2" type="ORF">GGD55_004077</name>
</gene>
<protein>
    <submittedName>
        <fullName evidence="2">Uncharacterized protein</fullName>
    </submittedName>
</protein>
<evidence type="ECO:0000313" key="3">
    <source>
        <dbReference type="Proteomes" id="UP000585507"/>
    </source>
</evidence>
<reference evidence="2 3" key="1">
    <citation type="submission" date="2020-08" db="EMBL/GenBank/DDBJ databases">
        <title>Genomic Encyclopedia of Type Strains, Phase IV (KMG-V): Genome sequencing to study the core and pangenomes of soil and plant-associated prokaryotes.</title>
        <authorList>
            <person name="Whitman W."/>
        </authorList>
    </citation>
    <scope>NUCLEOTIDE SEQUENCE [LARGE SCALE GENOMIC DNA]</scope>
    <source>
        <strain evidence="2 3">SEMIA 4084</strain>
    </source>
</reference>
<organism evidence="2 3">
    <name type="scientific">Rhizobium giardinii</name>
    <dbReference type="NCBI Taxonomy" id="56731"/>
    <lineage>
        <taxon>Bacteria</taxon>
        <taxon>Pseudomonadati</taxon>
        <taxon>Pseudomonadota</taxon>
        <taxon>Alphaproteobacteria</taxon>
        <taxon>Hyphomicrobiales</taxon>
        <taxon>Rhizobiaceae</taxon>
        <taxon>Rhizobium/Agrobacterium group</taxon>
        <taxon>Rhizobium</taxon>
    </lineage>
</organism>
<proteinExistence type="predicted"/>